<keyword evidence="3" id="KW-1185">Reference proteome</keyword>
<evidence type="ECO:0000313" key="3">
    <source>
        <dbReference type="Proteomes" id="UP001430356"/>
    </source>
</evidence>
<feature type="region of interest" description="Disordered" evidence="1">
    <location>
        <begin position="1"/>
        <end position="42"/>
    </location>
</feature>
<dbReference type="Proteomes" id="UP001430356">
    <property type="component" value="Unassembled WGS sequence"/>
</dbReference>
<feature type="compositionally biased region" description="Polar residues" evidence="1">
    <location>
        <begin position="26"/>
        <end position="41"/>
    </location>
</feature>
<name>A0AAW0FAJ1_9TRYP</name>
<accession>A0AAW0FAJ1</accession>
<gene>
    <name evidence="2" type="ORF">NESM_000212700</name>
</gene>
<evidence type="ECO:0000256" key="1">
    <source>
        <dbReference type="SAM" id="MobiDB-lite"/>
    </source>
</evidence>
<reference evidence="2 3" key="1">
    <citation type="journal article" date="2021" name="MBio">
        <title>A New Model Trypanosomatid, Novymonas esmeraldas: Genomic Perception of Its 'Candidatus Pandoraea novymonadis' Endosymbiont.</title>
        <authorList>
            <person name="Zakharova A."/>
            <person name="Saura A."/>
            <person name="Butenko A."/>
            <person name="Podesvova L."/>
            <person name="Warmusova S."/>
            <person name="Kostygov A.Y."/>
            <person name="Nenarokova A."/>
            <person name="Lukes J."/>
            <person name="Opperdoes F.R."/>
            <person name="Yurchenko V."/>
        </authorList>
    </citation>
    <scope>NUCLEOTIDE SEQUENCE [LARGE SCALE GENOMIC DNA]</scope>
    <source>
        <strain evidence="2 3">E262AT.01</strain>
    </source>
</reference>
<sequence>MLFIASVTSHSTRTGSRRQARATEAVRSSGSGNNSAATPSTELPAALPCTNWFEVYPEDVGPMGNVILSDEEEIRMLLLVARPVSAEEAERTGGCLIVSVTASCPTTLQYYCITDSDDEVYGRADYLPRHSLLATDARSVFQCCDDDSCCSCGCTDEGSCDSNCCAPSTSDRDSCRCCFREPQVTGHNGQCAGR</sequence>
<dbReference type="EMBL" id="JAECZO010000016">
    <property type="protein sequence ID" value="KAK7201492.1"/>
    <property type="molecule type" value="Genomic_DNA"/>
</dbReference>
<organism evidence="2 3">
    <name type="scientific">Novymonas esmeraldas</name>
    <dbReference type="NCBI Taxonomy" id="1808958"/>
    <lineage>
        <taxon>Eukaryota</taxon>
        <taxon>Discoba</taxon>
        <taxon>Euglenozoa</taxon>
        <taxon>Kinetoplastea</taxon>
        <taxon>Metakinetoplastina</taxon>
        <taxon>Trypanosomatida</taxon>
        <taxon>Trypanosomatidae</taxon>
        <taxon>Novymonas</taxon>
    </lineage>
</organism>
<comment type="caution">
    <text evidence="2">The sequence shown here is derived from an EMBL/GenBank/DDBJ whole genome shotgun (WGS) entry which is preliminary data.</text>
</comment>
<evidence type="ECO:0000313" key="2">
    <source>
        <dbReference type="EMBL" id="KAK7201492.1"/>
    </source>
</evidence>
<protein>
    <submittedName>
        <fullName evidence="2">Uncharacterized protein</fullName>
    </submittedName>
</protein>
<feature type="compositionally biased region" description="Polar residues" evidence="1">
    <location>
        <begin position="1"/>
        <end position="14"/>
    </location>
</feature>
<dbReference type="AlphaFoldDB" id="A0AAW0FAJ1"/>
<proteinExistence type="predicted"/>